<evidence type="ECO:0000259" key="4">
    <source>
        <dbReference type="PROSITE" id="PS50949"/>
    </source>
</evidence>
<dbReference type="Proteomes" id="UP000003136">
    <property type="component" value="Unassembled WGS sequence"/>
</dbReference>
<dbReference type="eggNOG" id="COG2186">
    <property type="taxonomic scope" value="Bacteria"/>
</dbReference>
<dbReference type="SUPFAM" id="SSF48008">
    <property type="entry name" value="GntR ligand-binding domain-like"/>
    <property type="match status" value="1"/>
</dbReference>
<keyword evidence="3" id="KW-0804">Transcription</keyword>
<keyword evidence="2" id="KW-0238">DNA-binding</keyword>
<evidence type="ECO:0000313" key="5">
    <source>
        <dbReference type="EMBL" id="EEC56259.1"/>
    </source>
</evidence>
<dbReference type="GO" id="GO:0003700">
    <property type="term" value="F:DNA-binding transcription factor activity"/>
    <property type="evidence" value="ECO:0007669"/>
    <property type="project" value="InterPro"/>
</dbReference>
<dbReference type="SMART" id="SM00345">
    <property type="entry name" value="HTH_GNTR"/>
    <property type="match status" value="1"/>
</dbReference>
<protein>
    <recommendedName>
        <fullName evidence="4">HTH gntR-type domain-containing protein</fullName>
    </recommendedName>
</protein>
<dbReference type="EMBL" id="ABVQ01000037">
    <property type="protein sequence ID" value="EEC56259.1"/>
    <property type="molecule type" value="Genomic_DNA"/>
</dbReference>
<accession>B7AVL8</accession>
<keyword evidence="1" id="KW-0805">Transcription regulation</keyword>
<dbReference type="Pfam" id="PF07729">
    <property type="entry name" value="FCD"/>
    <property type="match status" value="1"/>
</dbReference>
<dbReference type="Pfam" id="PF00392">
    <property type="entry name" value="GntR"/>
    <property type="match status" value="1"/>
</dbReference>
<dbReference type="SMART" id="SM00895">
    <property type="entry name" value="FCD"/>
    <property type="match status" value="1"/>
</dbReference>
<dbReference type="GO" id="GO:0003677">
    <property type="term" value="F:DNA binding"/>
    <property type="evidence" value="ECO:0007669"/>
    <property type="project" value="UniProtKB-KW"/>
</dbReference>
<dbReference type="CDD" id="cd07377">
    <property type="entry name" value="WHTH_GntR"/>
    <property type="match status" value="1"/>
</dbReference>
<dbReference type="InterPro" id="IPR011711">
    <property type="entry name" value="GntR_C"/>
</dbReference>
<dbReference type="InterPro" id="IPR036390">
    <property type="entry name" value="WH_DNA-bd_sf"/>
</dbReference>
<reference evidence="5 6" key="2">
    <citation type="submission" date="2008-11" db="EMBL/GenBank/DDBJ databases">
        <authorList>
            <person name="Fulton L."/>
            <person name="Clifton S."/>
            <person name="Fulton B."/>
            <person name="Xu J."/>
            <person name="Minx P."/>
            <person name="Pepin K.H."/>
            <person name="Johnson M."/>
            <person name="Bhonagiri V."/>
            <person name="Nash W.E."/>
            <person name="Mardis E.R."/>
            <person name="Wilson R.K."/>
        </authorList>
    </citation>
    <scope>NUCLEOTIDE SEQUENCE [LARGE SCALE GENOMIC DNA]</scope>
    <source>
        <strain evidence="5 6">ATCC 43243</strain>
    </source>
</reference>
<dbReference type="PROSITE" id="PS50949">
    <property type="entry name" value="HTH_GNTR"/>
    <property type="match status" value="1"/>
</dbReference>
<dbReference type="AlphaFoldDB" id="B7AVL8"/>
<evidence type="ECO:0000256" key="3">
    <source>
        <dbReference type="ARBA" id="ARBA00023163"/>
    </source>
</evidence>
<keyword evidence="6" id="KW-1185">Reference proteome</keyword>
<dbReference type="PANTHER" id="PTHR43537">
    <property type="entry name" value="TRANSCRIPTIONAL REGULATOR, GNTR FAMILY"/>
    <property type="match status" value="1"/>
</dbReference>
<evidence type="ECO:0000256" key="2">
    <source>
        <dbReference type="ARBA" id="ARBA00023125"/>
    </source>
</evidence>
<organism evidence="5 6">
    <name type="scientific">[Bacteroides] pectinophilus ATCC 43243</name>
    <dbReference type="NCBI Taxonomy" id="483218"/>
    <lineage>
        <taxon>Bacteria</taxon>
        <taxon>Bacillati</taxon>
        <taxon>Bacillota</taxon>
        <taxon>Clostridia</taxon>
        <taxon>Eubacteriales</taxon>
    </lineage>
</organism>
<reference evidence="5 6" key="1">
    <citation type="submission" date="2008-11" db="EMBL/GenBank/DDBJ databases">
        <title>Draft genome sequence of Bacteroides pectinophilus (ATCC 43243).</title>
        <authorList>
            <person name="Sudarsanam P."/>
            <person name="Ley R."/>
            <person name="Guruge J."/>
            <person name="Turnbaugh P.J."/>
            <person name="Mahowald M."/>
            <person name="Liep D."/>
            <person name="Gordon J."/>
        </authorList>
    </citation>
    <scope>NUCLEOTIDE SEQUENCE [LARGE SCALE GENOMIC DNA]</scope>
    <source>
        <strain evidence="5 6">ATCC 43243</strain>
    </source>
</reference>
<dbReference type="HOGENOM" id="CLU_017584_9_1_9"/>
<name>B7AVL8_9FIRM</name>
<feature type="domain" description="HTH gntR-type" evidence="4">
    <location>
        <begin position="2"/>
        <end position="70"/>
    </location>
</feature>
<sequence>MGREYEKAVDYVRRMISSGSLNVGDRLPTERELSLELDISRNSTREAMRMLENMGIIVSRHGSGNYISGNMERTISDMIHTMLALKQVSRHDICDFRRSMEKTVCHAVIDRLEAGSDKPDELDMAAELAYSMDCSDSETDRRFHYLLVKASGNAFIDILMSALIDVYREWIDEALEAINGDDKLHLKKAHEDIINALHSRDKSACDRAIDMHYNINEQSLTGQLLSFK</sequence>
<dbReference type="InterPro" id="IPR036388">
    <property type="entry name" value="WH-like_DNA-bd_sf"/>
</dbReference>
<proteinExistence type="predicted"/>
<evidence type="ECO:0000256" key="1">
    <source>
        <dbReference type="ARBA" id="ARBA00023015"/>
    </source>
</evidence>
<dbReference type="PRINTS" id="PR00035">
    <property type="entry name" value="HTHGNTR"/>
</dbReference>
<dbReference type="STRING" id="483218.BACPEC_02766"/>
<gene>
    <name evidence="5" type="ORF">BACPEC_02766</name>
</gene>
<evidence type="ECO:0000313" key="6">
    <source>
        <dbReference type="Proteomes" id="UP000003136"/>
    </source>
</evidence>
<dbReference type="Gene3D" id="1.20.120.530">
    <property type="entry name" value="GntR ligand-binding domain-like"/>
    <property type="match status" value="1"/>
</dbReference>
<dbReference type="SUPFAM" id="SSF46785">
    <property type="entry name" value="Winged helix' DNA-binding domain"/>
    <property type="match status" value="1"/>
</dbReference>
<dbReference type="Gene3D" id="1.10.10.10">
    <property type="entry name" value="Winged helix-like DNA-binding domain superfamily/Winged helix DNA-binding domain"/>
    <property type="match status" value="1"/>
</dbReference>
<dbReference type="InterPro" id="IPR000524">
    <property type="entry name" value="Tscrpt_reg_HTH_GntR"/>
</dbReference>
<dbReference type="PANTHER" id="PTHR43537:SF5">
    <property type="entry name" value="UXU OPERON TRANSCRIPTIONAL REGULATOR"/>
    <property type="match status" value="1"/>
</dbReference>
<dbReference type="InterPro" id="IPR008920">
    <property type="entry name" value="TF_FadR/GntR_C"/>
</dbReference>